<dbReference type="SUPFAM" id="SSF56112">
    <property type="entry name" value="Protein kinase-like (PK-like)"/>
    <property type="match status" value="1"/>
</dbReference>
<evidence type="ECO:0000256" key="9">
    <source>
        <dbReference type="PROSITE-ProRule" id="PRU10141"/>
    </source>
</evidence>
<comment type="catalytic activity">
    <reaction evidence="7">
        <text>L-threonyl-[protein] + ATP = O-phospho-L-threonyl-[protein] + ADP + H(+)</text>
        <dbReference type="Rhea" id="RHEA:46608"/>
        <dbReference type="Rhea" id="RHEA-COMP:11060"/>
        <dbReference type="Rhea" id="RHEA-COMP:11605"/>
        <dbReference type="ChEBI" id="CHEBI:15378"/>
        <dbReference type="ChEBI" id="CHEBI:30013"/>
        <dbReference type="ChEBI" id="CHEBI:30616"/>
        <dbReference type="ChEBI" id="CHEBI:61977"/>
        <dbReference type="ChEBI" id="CHEBI:456216"/>
        <dbReference type="EC" id="2.7.11.22"/>
    </reaction>
</comment>
<gene>
    <name evidence="12" type="ORF">RFH988_LOCUS10063</name>
</gene>
<evidence type="ECO:0000256" key="4">
    <source>
        <dbReference type="ARBA" id="ARBA00022741"/>
    </source>
</evidence>
<dbReference type="InterPro" id="IPR050117">
    <property type="entry name" value="MAPK"/>
</dbReference>
<keyword evidence="5" id="KW-0418">Kinase</keyword>
<dbReference type="FunFam" id="1.10.510.10:FF:000624">
    <property type="entry name" value="Mitogen-activated protein kinase"/>
    <property type="match status" value="1"/>
</dbReference>
<dbReference type="PROSITE" id="PS00108">
    <property type="entry name" value="PROTEIN_KINASE_ST"/>
    <property type="match status" value="1"/>
</dbReference>
<dbReference type="GO" id="GO:0004693">
    <property type="term" value="F:cyclin-dependent protein serine/threonine kinase activity"/>
    <property type="evidence" value="ECO:0007669"/>
    <property type="project" value="UniProtKB-EC"/>
</dbReference>
<dbReference type="InterPro" id="IPR000719">
    <property type="entry name" value="Prot_kinase_dom"/>
</dbReference>
<organism evidence="12 13">
    <name type="scientific">Rotaria sordida</name>
    <dbReference type="NCBI Taxonomy" id="392033"/>
    <lineage>
        <taxon>Eukaryota</taxon>
        <taxon>Metazoa</taxon>
        <taxon>Spiralia</taxon>
        <taxon>Gnathifera</taxon>
        <taxon>Rotifera</taxon>
        <taxon>Eurotatoria</taxon>
        <taxon>Bdelloidea</taxon>
        <taxon>Philodinida</taxon>
        <taxon>Philodinidae</taxon>
        <taxon>Rotaria</taxon>
    </lineage>
</organism>
<dbReference type="Pfam" id="PF00069">
    <property type="entry name" value="Pkinase"/>
    <property type="match status" value="1"/>
</dbReference>
<accession>A0A814B5A4</accession>
<dbReference type="EC" id="2.7.11.22" evidence="1"/>
<dbReference type="InterPro" id="IPR011009">
    <property type="entry name" value="Kinase-like_dom_sf"/>
</dbReference>
<keyword evidence="2" id="KW-0723">Serine/threonine-protein kinase</keyword>
<feature type="domain" description="Protein kinase" evidence="11">
    <location>
        <begin position="12"/>
        <end position="297"/>
    </location>
</feature>
<dbReference type="Gene3D" id="1.10.510.10">
    <property type="entry name" value="Transferase(Phosphotransferase) domain 1"/>
    <property type="match status" value="1"/>
</dbReference>
<evidence type="ECO:0000256" key="2">
    <source>
        <dbReference type="ARBA" id="ARBA00022527"/>
    </source>
</evidence>
<evidence type="ECO:0000313" key="13">
    <source>
        <dbReference type="Proteomes" id="UP000663882"/>
    </source>
</evidence>
<evidence type="ECO:0000256" key="8">
    <source>
        <dbReference type="ARBA" id="ARBA00048367"/>
    </source>
</evidence>
<dbReference type="OrthoDB" id="548217at2759"/>
<dbReference type="InterPro" id="IPR008271">
    <property type="entry name" value="Ser/Thr_kinase_AS"/>
</dbReference>
<comment type="caution">
    <text evidence="12">The sequence shown here is derived from an EMBL/GenBank/DDBJ whole genome shotgun (WGS) entry which is preliminary data.</text>
</comment>
<evidence type="ECO:0000313" key="12">
    <source>
        <dbReference type="EMBL" id="CAF0922216.1"/>
    </source>
</evidence>
<evidence type="ECO:0000256" key="3">
    <source>
        <dbReference type="ARBA" id="ARBA00022679"/>
    </source>
</evidence>
<feature type="compositionally biased region" description="Polar residues" evidence="10">
    <location>
        <begin position="694"/>
        <end position="703"/>
    </location>
</feature>
<feature type="region of interest" description="Disordered" evidence="10">
    <location>
        <begin position="744"/>
        <end position="763"/>
    </location>
</feature>
<sequence>MKYIPRKIKDKYEILGLIGEGVYGIVLKARNKDSNTLVAIKYFKQAPGYHTDADVIDRELKILQSLRVENIVELIEWFRDKKRCCLVFEYVEWNMLQVLQENPEGLPLEQVRRLSYQLFSAIHWCHIHEIIHRDIKPENLLISKNFILKLCDFGFARFCNTKTMADYYTDYVATRWYRSPELLVGSPYGKPVDVWACGCIMAELKTGQALFAGESDIDQLYRIQKCLGTLPAKYMLTMNTNPKFQGLKFPPIHHLDTLEQRFEHLFPSDIMHLFKNTLHLYATDRLTVEKCIQHEAFLNLNQKSFQQQYHQPKTDYGSINTSQYEIDHNNEIIDCTIPFSKLNDENNEIQLQRRSSLLNINNRSIDNLTDISSAVSSSINQQIKSHSNTQLTDRSSTFYRHQPKIIRTESNNEQLNQFSTFSPRSSDIIIDDNDDNVKNILLRNQYLKNYSSIQSLTRQETLCEQQLSTSPTLNYASNGILLRSKQQHSRNILQTSLKDMDKKFTRFSLDQKQTSESNIYRSSMAFMPSQKINNDVQEQRHTPREINRDFLRNRTVDYHSPVDTTPIPQRTSSRQSKYQIVSDLIDQVDNDSTVSTTNKTSRNFEQQLNQKYPWNFEQQRPVYGSDSYLMNSNGHNLCFNRPFYSPKQNEYVHMNKFAILPDQVSIPLTTIQLYFSVQQKKIPQEPSHDPIKSTKLSSKQNVTPYPKTPMDSNRRQQSSTNSFSVYSSPRMALLHIANAIIPSSHQRQQSIRFSNTKSRPHDN</sequence>
<evidence type="ECO:0000256" key="1">
    <source>
        <dbReference type="ARBA" id="ARBA00012425"/>
    </source>
</evidence>
<keyword evidence="4 9" id="KW-0547">Nucleotide-binding</keyword>
<proteinExistence type="predicted"/>
<dbReference type="PROSITE" id="PS50011">
    <property type="entry name" value="PROTEIN_KINASE_DOM"/>
    <property type="match status" value="1"/>
</dbReference>
<dbReference type="SMART" id="SM00220">
    <property type="entry name" value="S_TKc"/>
    <property type="match status" value="1"/>
</dbReference>
<feature type="compositionally biased region" description="Basic and acidic residues" evidence="10">
    <location>
        <begin position="682"/>
        <end position="692"/>
    </location>
</feature>
<dbReference type="FunFam" id="3.30.200.20:FF:000049">
    <property type="entry name" value="cyclin-dependent kinase-like 1 isoform X1"/>
    <property type="match status" value="1"/>
</dbReference>
<keyword evidence="3" id="KW-0808">Transferase</keyword>
<dbReference type="Gene3D" id="3.30.200.20">
    <property type="entry name" value="Phosphorylase Kinase, domain 1"/>
    <property type="match status" value="1"/>
</dbReference>
<dbReference type="GO" id="GO:0005524">
    <property type="term" value="F:ATP binding"/>
    <property type="evidence" value="ECO:0007669"/>
    <property type="project" value="UniProtKB-UniRule"/>
</dbReference>
<reference evidence="12" key="1">
    <citation type="submission" date="2021-02" db="EMBL/GenBank/DDBJ databases">
        <authorList>
            <person name="Nowell W R."/>
        </authorList>
    </citation>
    <scope>NUCLEOTIDE SEQUENCE</scope>
</reference>
<feature type="region of interest" description="Disordered" evidence="10">
    <location>
        <begin position="682"/>
        <end position="724"/>
    </location>
</feature>
<evidence type="ECO:0000256" key="10">
    <source>
        <dbReference type="SAM" id="MobiDB-lite"/>
    </source>
</evidence>
<name>A0A814B5A4_9BILA</name>
<dbReference type="PANTHER" id="PTHR24055">
    <property type="entry name" value="MITOGEN-ACTIVATED PROTEIN KINASE"/>
    <property type="match status" value="1"/>
</dbReference>
<feature type="compositionally biased region" description="Polar residues" evidence="10">
    <location>
        <begin position="715"/>
        <end position="724"/>
    </location>
</feature>
<feature type="binding site" evidence="9">
    <location>
        <position position="41"/>
    </location>
    <ligand>
        <name>ATP</name>
        <dbReference type="ChEBI" id="CHEBI:30616"/>
    </ligand>
</feature>
<dbReference type="AlphaFoldDB" id="A0A814B5A4"/>
<protein>
    <recommendedName>
        <fullName evidence="1">cyclin-dependent kinase</fullName>
        <ecNumber evidence="1">2.7.11.22</ecNumber>
    </recommendedName>
</protein>
<evidence type="ECO:0000256" key="7">
    <source>
        <dbReference type="ARBA" id="ARBA00047811"/>
    </source>
</evidence>
<evidence type="ECO:0000256" key="6">
    <source>
        <dbReference type="ARBA" id="ARBA00022840"/>
    </source>
</evidence>
<dbReference type="InterPro" id="IPR017441">
    <property type="entry name" value="Protein_kinase_ATP_BS"/>
</dbReference>
<evidence type="ECO:0000256" key="5">
    <source>
        <dbReference type="ARBA" id="ARBA00022777"/>
    </source>
</evidence>
<dbReference type="PROSITE" id="PS00107">
    <property type="entry name" value="PROTEIN_KINASE_ATP"/>
    <property type="match status" value="1"/>
</dbReference>
<dbReference type="EMBL" id="CAJNOO010000369">
    <property type="protein sequence ID" value="CAF0922216.1"/>
    <property type="molecule type" value="Genomic_DNA"/>
</dbReference>
<feature type="compositionally biased region" description="Polar residues" evidence="10">
    <location>
        <begin position="744"/>
        <end position="757"/>
    </location>
</feature>
<comment type="catalytic activity">
    <reaction evidence="8">
        <text>L-seryl-[protein] + ATP = O-phospho-L-seryl-[protein] + ADP + H(+)</text>
        <dbReference type="Rhea" id="RHEA:17989"/>
        <dbReference type="Rhea" id="RHEA-COMP:9863"/>
        <dbReference type="Rhea" id="RHEA-COMP:11604"/>
        <dbReference type="ChEBI" id="CHEBI:15378"/>
        <dbReference type="ChEBI" id="CHEBI:29999"/>
        <dbReference type="ChEBI" id="CHEBI:30616"/>
        <dbReference type="ChEBI" id="CHEBI:83421"/>
        <dbReference type="ChEBI" id="CHEBI:456216"/>
        <dbReference type="EC" id="2.7.11.22"/>
    </reaction>
</comment>
<evidence type="ECO:0000259" key="11">
    <source>
        <dbReference type="PROSITE" id="PS50011"/>
    </source>
</evidence>
<keyword evidence="6 9" id="KW-0067">ATP-binding</keyword>
<dbReference type="Proteomes" id="UP000663882">
    <property type="component" value="Unassembled WGS sequence"/>
</dbReference>